<dbReference type="RefSeq" id="WP_068809825.1">
    <property type="nucleotide sequence ID" value="NZ_BMIY01000003.1"/>
</dbReference>
<evidence type="ECO:0000313" key="9">
    <source>
        <dbReference type="Proteomes" id="UP000627715"/>
    </source>
</evidence>
<gene>
    <name evidence="8" type="ORF">GCM10011403_07000</name>
</gene>
<dbReference type="InterPro" id="IPR033749">
    <property type="entry name" value="Polyprenyl_synt_CS"/>
</dbReference>
<evidence type="ECO:0000256" key="1">
    <source>
        <dbReference type="ARBA" id="ARBA00001946"/>
    </source>
</evidence>
<proteinExistence type="inferred from homology"/>
<dbReference type="SFLD" id="SFLDS00005">
    <property type="entry name" value="Isoprenoid_Synthase_Type_I"/>
    <property type="match status" value="1"/>
</dbReference>
<evidence type="ECO:0000313" key="8">
    <source>
        <dbReference type="EMBL" id="GGG52457.1"/>
    </source>
</evidence>
<accession>A0A917LQS7</accession>
<dbReference type="Gene3D" id="1.10.600.10">
    <property type="entry name" value="Farnesyl Diphosphate Synthase"/>
    <property type="match status" value="1"/>
</dbReference>
<reference evidence="8" key="2">
    <citation type="submission" date="2020-09" db="EMBL/GenBank/DDBJ databases">
        <authorList>
            <person name="Sun Q."/>
            <person name="Zhou Y."/>
        </authorList>
    </citation>
    <scope>NUCLEOTIDE SEQUENCE</scope>
    <source>
        <strain evidence="8">CGMCC 1.15425</strain>
    </source>
</reference>
<dbReference type="EMBL" id="BMIY01000003">
    <property type="protein sequence ID" value="GGG52457.1"/>
    <property type="molecule type" value="Genomic_DNA"/>
</dbReference>
<dbReference type="PANTHER" id="PTHR43281:SF1">
    <property type="entry name" value="FARNESYL DIPHOSPHATE SYNTHASE"/>
    <property type="match status" value="1"/>
</dbReference>
<dbReference type="GO" id="GO:0016114">
    <property type="term" value="P:terpenoid biosynthetic process"/>
    <property type="evidence" value="ECO:0007669"/>
    <property type="project" value="UniProtKB-ARBA"/>
</dbReference>
<evidence type="ECO:0000256" key="7">
    <source>
        <dbReference type="RuleBase" id="RU004466"/>
    </source>
</evidence>
<organism evidence="8 9">
    <name type="scientific">Pseudohongiella nitratireducens</name>
    <dbReference type="NCBI Taxonomy" id="1768907"/>
    <lineage>
        <taxon>Bacteria</taxon>
        <taxon>Pseudomonadati</taxon>
        <taxon>Pseudomonadota</taxon>
        <taxon>Gammaproteobacteria</taxon>
        <taxon>Pseudomonadales</taxon>
        <taxon>Pseudohongiellaceae</taxon>
        <taxon>Pseudohongiella</taxon>
    </lineage>
</organism>
<keyword evidence="4" id="KW-0479">Metal-binding</keyword>
<dbReference type="GO" id="GO:0004659">
    <property type="term" value="F:prenyltransferase activity"/>
    <property type="evidence" value="ECO:0007669"/>
    <property type="project" value="InterPro"/>
</dbReference>
<dbReference type="NCBIfam" id="NF007877">
    <property type="entry name" value="PRK10581.1"/>
    <property type="match status" value="1"/>
</dbReference>
<comment type="similarity">
    <text evidence="2 7">Belongs to the FPP/GGPP synthase family.</text>
</comment>
<comment type="cofactor">
    <cofactor evidence="1">
        <name>Mg(2+)</name>
        <dbReference type="ChEBI" id="CHEBI:18420"/>
    </cofactor>
</comment>
<keyword evidence="5" id="KW-0460">Magnesium</keyword>
<dbReference type="InterPro" id="IPR053378">
    <property type="entry name" value="Prenyl_diphosphate_synthase"/>
</dbReference>
<dbReference type="SUPFAM" id="SSF48576">
    <property type="entry name" value="Terpenoid synthases"/>
    <property type="match status" value="1"/>
</dbReference>
<dbReference type="Pfam" id="PF00348">
    <property type="entry name" value="polyprenyl_synt"/>
    <property type="match status" value="1"/>
</dbReference>
<evidence type="ECO:0000256" key="3">
    <source>
        <dbReference type="ARBA" id="ARBA00022679"/>
    </source>
</evidence>
<dbReference type="SFLD" id="SFLDG01017">
    <property type="entry name" value="Polyprenyl_Transferase_Like"/>
    <property type="match status" value="1"/>
</dbReference>
<comment type="caution">
    <text evidence="8">The sequence shown here is derived from an EMBL/GenBank/DDBJ whole genome shotgun (WGS) entry which is preliminary data.</text>
</comment>
<evidence type="ECO:0000256" key="4">
    <source>
        <dbReference type="ARBA" id="ARBA00022723"/>
    </source>
</evidence>
<dbReference type="PROSITE" id="PS00444">
    <property type="entry name" value="POLYPRENYL_SYNTHASE_2"/>
    <property type="match status" value="1"/>
</dbReference>
<dbReference type="GO" id="GO:0046872">
    <property type="term" value="F:metal ion binding"/>
    <property type="evidence" value="ECO:0007669"/>
    <property type="project" value="UniProtKB-KW"/>
</dbReference>
<protein>
    <submittedName>
        <fullName evidence="8">(2E,6E)-farnesyl diphosphate synthase</fullName>
    </submittedName>
</protein>
<dbReference type="InterPro" id="IPR008949">
    <property type="entry name" value="Isoprenoid_synthase_dom_sf"/>
</dbReference>
<dbReference type="GO" id="GO:0008654">
    <property type="term" value="P:phospholipid biosynthetic process"/>
    <property type="evidence" value="ECO:0007669"/>
    <property type="project" value="UniProtKB-ARBA"/>
</dbReference>
<dbReference type="GO" id="GO:0005737">
    <property type="term" value="C:cytoplasm"/>
    <property type="evidence" value="ECO:0007669"/>
    <property type="project" value="UniProtKB-ARBA"/>
</dbReference>
<keyword evidence="6" id="KW-0414">Isoprene biosynthesis</keyword>
<dbReference type="InterPro" id="IPR000092">
    <property type="entry name" value="Polyprenyl_synt"/>
</dbReference>
<dbReference type="Proteomes" id="UP000627715">
    <property type="component" value="Unassembled WGS sequence"/>
</dbReference>
<name>A0A917LQS7_9GAMM</name>
<keyword evidence="3 7" id="KW-0808">Transferase</keyword>
<evidence type="ECO:0000256" key="2">
    <source>
        <dbReference type="ARBA" id="ARBA00006706"/>
    </source>
</evidence>
<evidence type="ECO:0000256" key="5">
    <source>
        <dbReference type="ARBA" id="ARBA00022842"/>
    </source>
</evidence>
<dbReference type="NCBIfam" id="NF045485">
    <property type="entry name" value="FPPsyn"/>
    <property type="match status" value="1"/>
</dbReference>
<sequence>MTQLQQDSLSPFMAECRDRCDKAMASHLDSLTVMPETLVSAMRYSALLGGKRLRPCLVYASALATGQTIEYGDDAAAAIELLHCYSLIHDDLPAMDNDDLRRGQPTLHVAYDEATAILAGDAMQALAFQILSESSRYSESVRLRMLQCLTRAGGCHGMVAGQAIDLASVGQPIKLPALENMHRLKTGALIMASVELGALSAACVDESILSHLRGFAGCIGLAFQVQDDILDVTGDTATLGKQQGADQALNKPTYVSLLGLDEAKLKASRLIEDAHGHLDQIDGDTRYLAALADYITGRLY</sequence>
<keyword evidence="9" id="KW-1185">Reference proteome</keyword>
<dbReference type="FunFam" id="1.10.600.10:FF:000001">
    <property type="entry name" value="Geranylgeranyl diphosphate synthase"/>
    <property type="match status" value="1"/>
</dbReference>
<evidence type="ECO:0000256" key="6">
    <source>
        <dbReference type="ARBA" id="ARBA00023229"/>
    </source>
</evidence>
<dbReference type="PANTHER" id="PTHR43281">
    <property type="entry name" value="FARNESYL DIPHOSPHATE SYNTHASE"/>
    <property type="match status" value="1"/>
</dbReference>
<reference evidence="8" key="1">
    <citation type="journal article" date="2014" name="Int. J. Syst. Evol. Microbiol.">
        <title>Complete genome sequence of Corynebacterium casei LMG S-19264T (=DSM 44701T), isolated from a smear-ripened cheese.</title>
        <authorList>
            <consortium name="US DOE Joint Genome Institute (JGI-PGF)"/>
            <person name="Walter F."/>
            <person name="Albersmeier A."/>
            <person name="Kalinowski J."/>
            <person name="Ruckert C."/>
        </authorList>
    </citation>
    <scope>NUCLEOTIDE SEQUENCE</scope>
    <source>
        <strain evidence="8">CGMCC 1.15425</strain>
    </source>
</reference>
<dbReference type="PROSITE" id="PS00723">
    <property type="entry name" value="POLYPRENYL_SYNTHASE_1"/>
    <property type="match status" value="1"/>
</dbReference>
<dbReference type="AlphaFoldDB" id="A0A917LQS7"/>
<dbReference type="CDD" id="cd00685">
    <property type="entry name" value="Trans_IPPS_HT"/>
    <property type="match status" value="1"/>
</dbReference>